<dbReference type="GO" id="GO:0009236">
    <property type="term" value="P:cobalamin biosynthetic process"/>
    <property type="evidence" value="ECO:0007669"/>
    <property type="project" value="UniProtKB-UniPathway"/>
</dbReference>
<name>W1YMJ3_9ZZZZ</name>
<reference evidence="6" key="1">
    <citation type="submission" date="2013-12" db="EMBL/GenBank/DDBJ databases">
        <title>A Varibaculum cambriense genome reconstructed from a premature infant gut community with otherwise low bacterial novelty that shifts toward anaerobic metabolism during the third week of life.</title>
        <authorList>
            <person name="Brown C.T."/>
            <person name="Sharon I."/>
            <person name="Thomas B.C."/>
            <person name="Castelle C.J."/>
            <person name="Morowitz M.J."/>
            <person name="Banfield J.F."/>
        </authorList>
    </citation>
    <scope>NUCLEOTIDE SEQUENCE</scope>
</reference>
<keyword evidence="4" id="KW-0413">Isomerase</keyword>
<dbReference type="PANTHER" id="PTHR43588">
    <property type="entry name" value="COBALT-PRECORRIN-8 METHYLMUTASE"/>
    <property type="match status" value="1"/>
</dbReference>
<dbReference type="InterPro" id="IPR003722">
    <property type="entry name" value="Cbl_synth_CobH/CbiC"/>
</dbReference>
<protein>
    <submittedName>
        <fullName evidence="6">Precorrin-8X methylmutase</fullName>
    </submittedName>
</protein>
<accession>W1YMJ3</accession>
<organism evidence="6">
    <name type="scientific">human gut metagenome</name>
    <dbReference type="NCBI Taxonomy" id="408170"/>
    <lineage>
        <taxon>unclassified sequences</taxon>
        <taxon>metagenomes</taxon>
        <taxon>organismal metagenomes</taxon>
    </lineage>
</organism>
<feature type="domain" description="Cobalamin biosynthesis precorrin-8X methylmutase CobH/CbiC" evidence="5">
    <location>
        <begin position="10"/>
        <end position="64"/>
    </location>
</feature>
<evidence type="ECO:0000256" key="4">
    <source>
        <dbReference type="ARBA" id="ARBA00023235"/>
    </source>
</evidence>
<comment type="caution">
    <text evidence="6">The sequence shown here is derived from an EMBL/GenBank/DDBJ whole genome shotgun (WGS) entry which is preliminary data.</text>
</comment>
<evidence type="ECO:0000256" key="3">
    <source>
        <dbReference type="ARBA" id="ARBA00022573"/>
    </source>
</evidence>
<dbReference type="PANTHER" id="PTHR43588:SF1">
    <property type="entry name" value="COBALT-PRECORRIN-8 METHYLMUTASE"/>
    <property type="match status" value="1"/>
</dbReference>
<proteinExistence type="inferred from homology"/>
<gene>
    <name evidence="6" type="ORF">Q604_UNBC03621G0001</name>
</gene>
<sequence length="64" mass="7174">MDYVKNPKAIEDKSMQIIYDYVKDLGLTDDEVRVVSRTVHASGDVEYAQLVKMSPDAVQKGIEA</sequence>
<evidence type="ECO:0000259" key="5">
    <source>
        <dbReference type="Pfam" id="PF02570"/>
    </source>
</evidence>
<dbReference type="AlphaFoldDB" id="W1YMJ3"/>
<evidence type="ECO:0000256" key="1">
    <source>
        <dbReference type="ARBA" id="ARBA00004953"/>
    </source>
</evidence>
<dbReference type="InterPro" id="IPR036588">
    <property type="entry name" value="CobH/CbiC_sf"/>
</dbReference>
<dbReference type="SUPFAM" id="SSF63965">
    <property type="entry name" value="Precorrin-8X methylmutase CbiC/CobH"/>
    <property type="match status" value="1"/>
</dbReference>
<evidence type="ECO:0000256" key="2">
    <source>
        <dbReference type="ARBA" id="ARBA00009774"/>
    </source>
</evidence>
<dbReference type="Pfam" id="PF02570">
    <property type="entry name" value="CbiC"/>
    <property type="match status" value="1"/>
</dbReference>
<dbReference type="GO" id="GO:0016993">
    <property type="term" value="F:precorrin-8X methylmutase activity"/>
    <property type="evidence" value="ECO:0007669"/>
    <property type="project" value="InterPro"/>
</dbReference>
<feature type="non-terminal residue" evidence="6">
    <location>
        <position position="64"/>
    </location>
</feature>
<evidence type="ECO:0000313" key="6">
    <source>
        <dbReference type="EMBL" id="ETJ42414.1"/>
    </source>
</evidence>
<keyword evidence="3" id="KW-0169">Cobalamin biosynthesis</keyword>
<comment type="similarity">
    <text evidence="2">Belongs to the CobH/CbiC family.</text>
</comment>
<dbReference type="EMBL" id="AZMM01003621">
    <property type="protein sequence ID" value="ETJ42414.1"/>
    <property type="molecule type" value="Genomic_DNA"/>
</dbReference>
<dbReference type="Gene3D" id="3.40.50.10230">
    <property type="entry name" value="Cobalamin biosynthesis CobH/CbiC, precorrin-8X methylmutase"/>
    <property type="match status" value="1"/>
</dbReference>
<dbReference type="UniPathway" id="UPA00148"/>
<comment type="pathway">
    <text evidence="1">Cofactor biosynthesis; adenosylcobalamin biosynthesis.</text>
</comment>